<dbReference type="Gene3D" id="3.20.130.10">
    <property type="entry name" value="Fe-S hydro-lyase, tartrate dehydratase beta-type, catalytic domain"/>
    <property type="match status" value="1"/>
</dbReference>
<dbReference type="Pfam" id="PF05683">
    <property type="entry name" value="Fumerase_C"/>
    <property type="match status" value="1"/>
</dbReference>
<dbReference type="InterPro" id="IPR004647">
    <property type="entry name" value="Fe-S_hydro-lyase_TtdB-typ_cat"/>
</dbReference>
<sequence>MKKIILPLNNIDIKKLRAGEKVLLTGPVYTARDAAHKRIAQSSKLKAWKLPIDWKGQTIYYAGPAPAPKGMPIGSCGPTTSSRMDRYTPLLLKLGIKGMIGKGNRSEDVKKAIIRSGAVYFVAVGGTGALLSRRITKAKVIAFRDLGPEAIYELELKDFPVLVGINSYGKSIYK</sequence>
<name>A0A2M7SE86_9BACT</name>
<evidence type="ECO:0000259" key="3">
    <source>
        <dbReference type="Pfam" id="PF05683"/>
    </source>
</evidence>
<dbReference type="NCBIfam" id="TIGR00723">
    <property type="entry name" value="ttdB_fumA_fumB"/>
    <property type="match status" value="1"/>
</dbReference>
<protein>
    <submittedName>
        <fullName evidence="4">Fumarate hydratase</fullName>
    </submittedName>
</protein>
<feature type="domain" description="Fe-S hydro-lyase tartrate dehydratase beta-type catalytic" evidence="3">
    <location>
        <begin position="11"/>
        <end position="174"/>
    </location>
</feature>
<evidence type="ECO:0000256" key="1">
    <source>
        <dbReference type="ARBA" id="ARBA00008876"/>
    </source>
</evidence>
<dbReference type="GO" id="GO:0016836">
    <property type="term" value="F:hydro-lyase activity"/>
    <property type="evidence" value="ECO:0007669"/>
    <property type="project" value="InterPro"/>
</dbReference>
<dbReference type="InterPro" id="IPR036660">
    <property type="entry name" value="Fe-S_hydroAse_TtdB_cat_sf"/>
</dbReference>
<gene>
    <name evidence="4" type="ORF">COY52_03060</name>
</gene>
<dbReference type="PANTHER" id="PTHR43351">
    <property type="entry name" value="L(+)-TARTRATE DEHYDRATASE SUBUNIT BETA"/>
    <property type="match status" value="1"/>
</dbReference>
<keyword evidence="2" id="KW-0456">Lyase</keyword>
<comment type="similarity">
    <text evidence="1">Belongs to the class-I fumarase family.</text>
</comment>
<reference evidence="5" key="1">
    <citation type="submission" date="2017-09" db="EMBL/GenBank/DDBJ databases">
        <title>Depth-based differentiation of microbial function through sediment-hosted aquifers and enrichment of novel symbionts in the deep terrestrial subsurface.</title>
        <authorList>
            <person name="Probst A.J."/>
            <person name="Ladd B."/>
            <person name="Jarett J.K."/>
            <person name="Geller-Mcgrath D.E."/>
            <person name="Sieber C.M.K."/>
            <person name="Emerson J.B."/>
            <person name="Anantharaman K."/>
            <person name="Thomas B.C."/>
            <person name="Malmstrom R."/>
            <person name="Stieglmeier M."/>
            <person name="Klingl A."/>
            <person name="Woyke T."/>
            <person name="Ryan C.M."/>
            <person name="Banfield J.F."/>
        </authorList>
    </citation>
    <scope>NUCLEOTIDE SEQUENCE [LARGE SCALE GENOMIC DNA]</scope>
</reference>
<accession>A0A2M7SE86</accession>
<proteinExistence type="inferred from homology"/>
<dbReference type="SUPFAM" id="SSF117457">
    <property type="entry name" value="FumA C-terminal domain-like"/>
    <property type="match status" value="1"/>
</dbReference>
<organism evidence="4 5">
    <name type="scientific">Candidatus Desantisbacteria bacterium CG_4_10_14_0_8_um_filter_48_22</name>
    <dbReference type="NCBI Taxonomy" id="1974543"/>
    <lineage>
        <taxon>Bacteria</taxon>
        <taxon>Candidatus Desantisiibacteriota</taxon>
    </lineage>
</organism>
<dbReference type="AlphaFoldDB" id="A0A2M7SE86"/>
<evidence type="ECO:0000313" key="4">
    <source>
        <dbReference type="EMBL" id="PIZ17794.1"/>
    </source>
</evidence>
<dbReference type="PANTHER" id="PTHR43351:SF2">
    <property type="entry name" value="L(+)-TARTRATE DEHYDRATASE SUBUNIT BETA-RELATED"/>
    <property type="match status" value="1"/>
</dbReference>
<evidence type="ECO:0000256" key="2">
    <source>
        <dbReference type="ARBA" id="ARBA00023239"/>
    </source>
</evidence>
<evidence type="ECO:0000313" key="5">
    <source>
        <dbReference type="Proteomes" id="UP000229307"/>
    </source>
</evidence>
<dbReference type="Proteomes" id="UP000229307">
    <property type="component" value="Unassembled WGS sequence"/>
</dbReference>
<dbReference type="EMBL" id="PFMR01000086">
    <property type="protein sequence ID" value="PIZ17794.1"/>
    <property type="molecule type" value="Genomic_DNA"/>
</dbReference>
<comment type="caution">
    <text evidence="4">The sequence shown here is derived from an EMBL/GenBank/DDBJ whole genome shotgun (WGS) entry which is preliminary data.</text>
</comment>